<evidence type="ECO:0000256" key="2">
    <source>
        <dbReference type="ARBA" id="ARBA00009142"/>
    </source>
</evidence>
<organism evidence="7 8">
    <name type="scientific">Legionella londiniensis</name>
    <dbReference type="NCBI Taxonomy" id="45068"/>
    <lineage>
        <taxon>Bacteria</taxon>
        <taxon>Pseudomonadati</taxon>
        <taxon>Pseudomonadota</taxon>
        <taxon>Gammaproteobacteria</taxon>
        <taxon>Legionellales</taxon>
        <taxon>Legionellaceae</taxon>
        <taxon>Legionella</taxon>
    </lineage>
</organism>
<evidence type="ECO:0000256" key="1">
    <source>
        <dbReference type="ARBA" id="ARBA00004141"/>
    </source>
</evidence>
<dbReference type="GO" id="GO:0005886">
    <property type="term" value="C:plasma membrane"/>
    <property type="evidence" value="ECO:0007669"/>
    <property type="project" value="UniProtKB-SubCell"/>
</dbReference>
<dbReference type="Pfam" id="PF01925">
    <property type="entry name" value="TauE"/>
    <property type="match status" value="1"/>
</dbReference>
<feature type="transmembrane region" description="Helical" evidence="6">
    <location>
        <begin position="46"/>
        <end position="66"/>
    </location>
</feature>
<dbReference type="AlphaFoldDB" id="A0A0W0VKS7"/>
<dbReference type="InterPro" id="IPR002781">
    <property type="entry name" value="TM_pro_TauE-like"/>
</dbReference>
<dbReference type="EMBL" id="LNYK01000019">
    <property type="protein sequence ID" value="KTD20699.1"/>
    <property type="molecule type" value="Genomic_DNA"/>
</dbReference>
<reference evidence="7 8" key="1">
    <citation type="submission" date="2015-11" db="EMBL/GenBank/DDBJ databases">
        <title>Genomic analysis of 38 Legionella species identifies large and diverse effector repertoires.</title>
        <authorList>
            <person name="Burstein D."/>
            <person name="Amaro F."/>
            <person name="Zusman T."/>
            <person name="Lifshitz Z."/>
            <person name="Cohen O."/>
            <person name="Gilbert J.A."/>
            <person name="Pupko T."/>
            <person name="Shuman H.A."/>
            <person name="Segal G."/>
        </authorList>
    </citation>
    <scope>NUCLEOTIDE SEQUENCE [LARGE SCALE GENOMIC DNA]</scope>
    <source>
        <strain evidence="7 8">ATCC 49505</strain>
    </source>
</reference>
<evidence type="ECO:0000256" key="4">
    <source>
        <dbReference type="ARBA" id="ARBA00022989"/>
    </source>
</evidence>
<name>A0A0W0VKS7_9GAMM</name>
<keyword evidence="4 6" id="KW-1133">Transmembrane helix</keyword>
<comment type="similarity">
    <text evidence="2 6">Belongs to the 4-toluene sulfonate uptake permease (TSUP) (TC 2.A.102) family.</text>
</comment>
<evidence type="ECO:0000256" key="3">
    <source>
        <dbReference type="ARBA" id="ARBA00022692"/>
    </source>
</evidence>
<evidence type="ECO:0000313" key="8">
    <source>
        <dbReference type="Proteomes" id="UP000054997"/>
    </source>
</evidence>
<dbReference type="PATRIC" id="fig|45068.5.peg.1719"/>
<comment type="caution">
    <text evidence="7">The sequence shown here is derived from an EMBL/GenBank/DDBJ whole genome shotgun (WGS) entry which is preliminary data.</text>
</comment>
<keyword evidence="3 6" id="KW-0812">Transmembrane</keyword>
<keyword evidence="5 6" id="KW-0472">Membrane</keyword>
<evidence type="ECO:0000256" key="6">
    <source>
        <dbReference type="RuleBase" id="RU363041"/>
    </source>
</evidence>
<dbReference type="PANTHER" id="PTHR43701">
    <property type="entry name" value="MEMBRANE TRANSPORTER PROTEIN MJ0441-RELATED"/>
    <property type="match status" value="1"/>
</dbReference>
<sequence length="118" mass="12074">MQWSLTIFGGIIIGGLVAITSVGAGALGSIALLYLYPKQMTPNKLVGTDIAHAIPLALVAGMGYLMAGYVNLTLLCSLLLGSIPAAFLGSLAATSLSHNKLRLCLAAILGVSGLKLMF</sequence>
<evidence type="ECO:0000256" key="5">
    <source>
        <dbReference type="ARBA" id="ARBA00023136"/>
    </source>
</evidence>
<proteinExistence type="inferred from homology"/>
<dbReference type="Proteomes" id="UP000054997">
    <property type="component" value="Unassembled WGS sequence"/>
</dbReference>
<feature type="transmembrane region" description="Helical" evidence="6">
    <location>
        <begin position="72"/>
        <end position="93"/>
    </location>
</feature>
<gene>
    <name evidence="7" type="ORF">Llon_1585</name>
</gene>
<comment type="subcellular location">
    <subcellularLocation>
        <location evidence="6">Cell membrane</location>
        <topology evidence="6">Multi-pass membrane protein</topology>
    </subcellularLocation>
    <subcellularLocation>
        <location evidence="1">Membrane</location>
        <topology evidence="1">Multi-pass membrane protein</topology>
    </subcellularLocation>
</comment>
<dbReference type="STRING" id="45068.Llon_1585"/>
<protein>
    <recommendedName>
        <fullName evidence="6">Probable membrane transporter protein</fullName>
    </recommendedName>
</protein>
<dbReference type="PANTHER" id="PTHR43701:SF2">
    <property type="entry name" value="MEMBRANE TRANSPORTER PROTEIN YJNA-RELATED"/>
    <property type="match status" value="1"/>
</dbReference>
<feature type="transmembrane region" description="Helical" evidence="6">
    <location>
        <begin position="6"/>
        <end position="34"/>
    </location>
</feature>
<keyword evidence="6" id="KW-1003">Cell membrane</keyword>
<keyword evidence="8" id="KW-1185">Reference proteome</keyword>
<accession>A0A0W0VKS7</accession>
<evidence type="ECO:0000313" key="7">
    <source>
        <dbReference type="EMBL" id="KTD20699.1"/>
    </source>
</evidence>
<dbReference type="InterPro" id="IPR051598">
    <property type="entry name" value="TSUP/Inactive_protease-like"/>
</dbReference>